<feature type="transmembrane region" description="Helical" evidence="2">
    <location>
        <begin position="97"/>
        <end position="115"/>
    </location>
</feature>
<dbReference type="Pfam" id="PF24800">
    <property type="entry name" value="DUF7702"/>
    <property type="match status" value="1"/>
</dbReference>
<dbReference type="EMBL" id="JAGSXJ010000002">
    <property type="protein sequence ID" value="KAH6695271.1"/>
    <property type="molecule type" value="Genomic_DNA"/>
</dbReference>
<dbReference type="AlphaFoldDB" id="A0A9P8VLB3"/>
<proteinExistence type="predicted"/>
<evidence type="ECO:0000256" key="1">
    <source>
        <dbReference type="SAM" id="MobiDB-lite"/>
    </source>
</evidence>
<keyword evidence="5" id="KW-1185">Reference proteome</keyword>
<feature type="transmembrane region" description="Helical" evidence="2">
    <location>
        <begin position="64"/>
        <end position="85"/>
    </location>
</feature>
<feature type="transmembrane region" description="Helical" evidence="2">
    <location>
        <begin position="204"/>
        <end position="227"/>
    </location>
</feature>
<feature type="transmembrane region" description="Helical" evidence="2">
    <location>
        <begin position="135"/>
        <end position="156"/>
    </location>
</feature>
<sequence>MNRSFNARDGVAIAQIILFTATFGLGVTIRIQRKNGWFSMVAVSIFRLVGASCLLATLRNGARSVWAGAFVCESFGLILLTYMLLNQNDSLHILTKWHFRVPDLICWAGIGVSVADFALAARQDDPMAPNAMTQAGFGLFISIYVWAVFLYIQLWLARGGLPASERRALTCFAATMAPMVVRIAYSLVYTVTGDKKFSAVVGSAIIYVFMTLIPEVAVIGFVAWATLSMSRPTRDEDIAGQKGEAHEFGPVNSRDSRDQGAV</sequence>
<dbReference type="OrthoDB" id="2560628at2759"/>
<comment type="caution">
    <text evidence="4">The sequence shown here is derived from an EMBL/GenBank/DDBJ whole genome shotgun (WGS) entry which is preliminary data.</text>
</comment>
<evidence type="ECO:0000313" key="5">
    <source>
        <dbReference type="Proteomes" id="UP000770015"/>
    </source>
</evidence>
<dbReference type="Proteomes" id="UP000770015">
    <property type="component" value="Unassembled WGS sequence"/>
</dbReference>
<evidence type="ECO:0000256" key="2">
    <source>
        <dbReference type="SAM" id="Phobius"/>
    </source>
</evidence>
<evidence type="ECO:0000259" key="3">
    <source>
        <dbReference type="Pfam" id="PF24800"/>
    </source>
</evidence>
<feature type="transmembrane region" description="Helical" evidence="2">
    <location>
        <begin position="168"/>
        <end position="192"/>
    </location>
</feature>
<keyword evidence="2" id="KW-0472">Membrane</keyword>
<feature type="transmembrane region" description="Helical" evidence="2">
    <location>
        <begin position="36"/>
        <end position="58"/>
    </location>
</feature>
<reference evidence="4" key="1">
    <citation type="journal article" date="2021" name="Nat. Commun.">
        <title>Genetic determinants of endophytism in the Arabidopsis root mycobiome.</title>
        <authorList>
            <person name="Mesny F."/>
            <person name="Miyauchi S."/>
            <person name="Thiergart T."/>
            <person name="Pickel B."/>
            <person name="Atanasova L."/>
            <person name="Karlsson M."/>
            <person name="Huettel B."/>
            <person name="Barry K.W."/>
            <person name="Haridas S."/>
            <person name="Chen C."/>
            <person name="Bauer D."/>
            <person name="Andreopoulos W."/>
            <person name="Pangilinan J."/>
            <person name="LaButti K."/>
            <person name="Riley R."/>
            <person name="Lipzen A."/>
            <person name="Clum A."/>
            <person name="Drula E."/>
            <person name="Henrissat B."/>
            <person name="Kohler A."/>
            <person name="Grigoriev I.V."/>
            <person name="Martin F.M."/>
            <person name="Hacquard S."/>
        </authorList>
    </citation>
    <scope>NUCLEOTIDE SEQUENCE</scope>
    <source>
        <strain evidence="4">MPI-SDFR-AT-0117</strain>
    </source>
</reference>
<name>A0A9P8VLB3_9PEZI</name>
<evidence type="ECO:0000313" key="4">
    <source>
        <dbReference type="EMBL" id="KAH6695271.1"/>
    </source>
</evidence>
<keyword evidence="2" id="KW-1133">Transmembrane helix</keyword>
<keyword evidence="2" id="KW-0812">Transmembrane</keyword>
<accession>A0A9P8VLB3</accession>
<organism evidence="4 5">
    <name type="scientific">Plectosphaerella plurivora</name>
    <dbReference type="NCBI Taxonomy" id="936078"/>
    <lineage>
        <taxon>Eukaryota</taxon>
        <taxon>Fungi</taxon>
        <taxon>Dikarya</taxon>
        <taxon>Ascomycota</taxon>
        <taxon>Pezizomycotina</taxon>
        <taxon>Sordariomycetes</taxon>
        <taxon>Hypocreomycetidae</taxon>
        <taxon>Glomerellales</taxon>
        <taxon>Plectosphaerellaceae</taxon>
        <taxon>Plectosphaerella</taxon>
    </lineage>
</organism>
<feature type="region of interest" description="Disordered" evidence="1">
    <location>
        <begin position="239"/>
        <end position="262"/>
    </location>
</feature>
<dbReference type="InterPro" id="IPR056119">
    <property type="entry name" value="DUF7702"/>
</dbReference>
<feature type="domain" description="DUF7702" evidence="3">
    <location>
        <begin position="6"/>
        <end position="227"/>
    </location>
</feature>
<feature type="transmembrane region" description="Helical" evidence="2">
    <location>
        <begin position="12"/>
        <end position="29"/>
    </location>
</feature>
<dbReference type="PANTHER" id="PTHR42109:SF2">
    <property type="entry name" value="INTEGRAL MEMBRANE PROTEIN"/>
    <property type="match status" value="1"/>
</dbReference>
<dbReference type="PANTHER" id="PTHR42109">
    <property type="entry name" value="UNPLACED GENOMIC SCAFFOLD UM_SCAF_CONTIG_1.265, WHOLE GENOME SHOTGUN SEQUENCE"/>
    <property type="match status" value="1"/>
</dbReference>
<gene>
    <name evidence="4" type="ORF">F5X68DRAFT_227259</name>
</gene>
<protein>
    <recommendedName>
        <fullName evidence="3">DUF7702 domain-containing protein</fullName>
    </recommendedName>
</protein>